<proteinExistence type="predicted"/>
<evidence type="ECO:0000256" key="2">
    <source>
        <dbReference type="SAM" id="SignalP"/>
    </source>
</evidence>
<organism evidence="3 4">
    <name type="scientific">Pontiella agarivorans</name>
    <dbReference type="NCBI Taxonomy" id="3038953"/>
    <lineage>
        <taxon>Bacteria</taxon>
        <taxon>Pseudomonadati</taxon>
        <taxon>Kiritimatiellota</taxon>
        <taxon>Kiritimatiellia</taxon>
        <taxon>Kiritimatiellales</taxon>
        <taxon>Pontiellaceae</taxon>
        <taxon>Pontiella</taxon>
    </lineage>
</organism>
<feature type="signal peptide" evidence="2">
    <location>
        <begin position="1"/>
        <end position="21"/>
    </location>
</feature>
<feature type="region of interest" description="Disordered" evidence="1">
    <location>
        <begin position="135"/>
        <end position="160"/>
    </location>
</feature>
<accession>A0ABU5MTQ4</accession>
<reference evidence="3 4" key="1">
    <citation type="journal article" date="2024" name="Appl. Environ. Microbiol.">
        <title>Pontiella agarivorans sp. nov., a novel marine anaerobic bacterium capable of degrading macroalgal polysaccharides and fixing nitrogen.</title>
        <authorList>
            <person name="Liu N."/>
            <person name="Kivenson V."/>
            <person name="Peng X."/>
            <person name="Cui Z."/>
            <person name="Lankiewicz T.S."/>
            <person name="Gosselin K.M."/>
            <person name="English C.J."/>
            <person name="Blair E.M."/>
            <person name="O'Malley M.A."/>
            <person name="Valentine D.L."/>
        </authorList>
    </citation>
    <scope>NUCLEOTIDE SEQUENCE [LARGE SCALE GENOMIC DNA]</scope>
    <source>
        <strain evidence="3 4">NLcol2</strain>
    </source>
</reference>
<feature type="chain" id="PRO_5046001188" evidence="2">
    <location>
        <begin position="22"/>
        <end position="306"/>
    </location>
</feature>
<gene>
    <name evidence="3" type="ORF">P9H32_03050</name>
</gene>
<keyword evidence="4" id="KW-1185">Reference proteome</keyword>
<dbReference type="EMBL" id="JARVCO010000002">
    <property type="protein sequence ID" value="MDZ8117591.1"/>
    <property type="molecule type" value="Genomic_DNA"/>
</dbReference>
<dbReference type="RefSeq" id="WP_322607392.1">
    <property type="nucleotide sequence ID" value="NZ_JARVCO010000002.1"/>
</dbReference>
<evidence type="ECO:0000313" key="3">
    <source>
        <dbReference type="EMBL" id="MDZ8117591.1"/>
    </source>
</evidence>
<name>A0ABU5MTQ4_9BACT</name>
<evidence type="ECO:0000256" key="1">
    <source>
        <dbReference type="SAM" id="MobiDB-lite"/>
    </source>
</evidence>
<comment type="caution">
    <text evidence="3">The sequence shown here is derived from an EMBL/GenBank/DDBJ whole genome shotgun (WGS) entry which is preliminary data.</text>
</comment>
<protein>
    <submittedName>
        <fullName evidence="3">Uncharacterized protein</fullName>
    </submittedName>
</protein>
<sequence length="306" mass="34596">MKRYTFKLALILTLLVGNAMAADDLKTYYENQKAEIRPSFTAPQLGSQVSLRIANGQSRSGILMKLGSDSITLMSETGTTIHYKRSALHETSRAQFFAEDYAHVKALEKTRQYKGELHKNHLAQQAAEIHDGRISVSAKTEKSSDKKVEKEERELKQSGEKRVYTTTTKTYTEQVNLNIDIYNQAVHPDTFSLEYFFFGQRIAKGEQTDKKDDEVSPGTLSVKDKGLRKVTIDSRGKKSIKLVSKPFIITKTEVDTGSRYSSNREPSVAGNESAGWLVLLLYDGRILDRKASSSTYLSDEWIEKYR</sequence>
<evidence type="ECO:0000313" key="4">
    <source>
        <dbReference type="Proteomes" id="UP001290861"/>
    </source>
</evidence>
<dbReference type="Proteomes" id="UP001290861">
    <property type="component" value="Unassembled WGS sequence"/>
</dbReference>
<keyword evidence="2" id="KW-0732">Signal</keyword>